<sequence>VRASDLVPGGYEGGFKLWECAVDLLHELGARHRDGTLRASGASVLEAGCGAGLPSLLALQLGCRVAVLHDFNAEAHLDSLLTSQRRAEAAAVVEAAAPSSSPPLPPDGFDLILTSDTIYDAGAARRLWHLIASQLRRPVGLALVAAKSYYFGVGGSVAAFRTLVEEDGRFSCTSARVVEDGASNRREVLLIR</sequence>
<dbReference type="Gene3D" id="3.40.50.150">
    <property type="entry name" value="Vaccinia Virus protein VP39"/>
    <property type="match status" value="1"/>
</dbReference>
<evidence type="ECO:0000256" key="6">
    <source>
        <dbReference type="ARBA" id="ARBA00022679"/>
    </source>
</evidence>
<name>A0A0D3JUJ2_EMIH1</name>
<keyword evidence="7" id="KW-0949">S-adenosyl-L-methionine</keyword>
<protein>
    <recommendedName>
        <fullName evidence="3">protein-histidine N-methyltransferase</fullName>
        <ecNumber evidence="3">2.1.1.85</ecNumber>
    </recommendedName>
</protein>
<evidence type="ECO:0000313" key="11">
    <source>
        <dbReference type="Proteomes" id="UP000013827"/>
    </source>
</evidence>
<evidence type="ECO:0000256" key="9">
    <source>
        <dbReference type="ARBA" id="ARBA00038126"/>
    </source>
</evidence>
<evidence type="ECO:0000256" key="5">
    <source>
        <dbReference type="ARBA" id="ARBA00022603"/>
    </source>
</evidence>
<dbReference type="SUPFAM" id="SSF53335">
    <property type="entry name" value="S-adenosyl-L-methionine-dependent methyltransferases"/>
    <property type="match status" value="1"/>
</dbReference>
<keyword evidence="8" id="KW-0539">Nucleus</keyword>
<dbReference type="GO" id="GO:0018064">
    <property type="term" value="F:protein-L-histidine N-tele-methyltransferase activity"/>
    <property type="evidence" value="ECO:0007669"/>
    <property type="project" value="UniProtKB-EC"/>
</dbReference>
<evidence type="ECO:0000256" key="4">
    <source>
        <dbReference type="ARBA" id="ARBA00022490"/>
    </source>
</evidence>
<dbReference type="OMA" id="IKKCMSH"/>
<evidence type="ECO:0000256" key="1">
    <source>
        <dbReference type="ARBA" id="ARBA00004123"/>
    </source>
</evidence>
<dbReference type="Pfam" id="PF10294">
    <property type="entry name" value="Methyltransf_16"/>
    <property type="match status" value="1"/>
</dbReference>
<reference evidence="10" key="2">
    <citation type="submission" date="2024-10" db="UniProtKB">
        <authorList>
            <consortium name="EnsemblProtists"/>
        </authorList>
    </citation>
    <scope>IDENTIFICATION</scope>
</reference>
<comment type="subcellular location">
    <subcellularLocation>
        <location evidence="2">Cytoplasm</location>
    </subcellularLocation>
    <subcellularLocation>
        <location evidence="1">Nucleus</location>
    </subcellularLocation>
</comment>
<dbReference type="RefSeq" id="XP_005779606.1">
    <property type="nucleotide sequence ID" value="XM_005779549.1"/>
</dbReference>
<dbReference type="InterPro" id="IPR019410">
    <property type="entry name" value="Methyltransf_16"/>
</dbReference>
<dbReference type="GeneID" id="17272723"/>
<dbReference type="GeneID" id="17264866"/>
<evidence type="ECO:0000313" key="10">
    <source>
        <dbReference type="EnsemblProtists" id="EOD27177"/>
    </source>
</evidence>
<dbReference type="HOGENOM" id="CLU_038704_0_0_1"/>
<evidence type="ECO:0000256" key="3">
    <source>
        <dbReference type="ARBA" id="ARBA00012533"/>
    </source>
</evidence>
<dbReference type="GO" id="GO:0032259">
    <property type="term" value="P:methylation"/>
    <property type="evidence" value="ECO:0007669"/>
    <property type="project" value="UniProtKB-KW"/>
</dbReference>
<organism evidence="10 11">
    <name type="scientific">Emiliania huxleyi (strain CCMP1516)</name>
    <dbReference type="NCBI Taxonomy" id="280463"/>
    <lineage>
        <taxon>Eukaryota</taxon>
        <taxon>Haptista</taxon>
        <taxon>Haptophyta</taxon>
        <taxon>Prymnesiophyceae</taxon>
        <taxon>Isochrysidales</taxon>
        <taxon>Noelaerhabdaceae</taxon>
        <taxon>Emiliania</taxon>
    </lineage>
</organism>
<dbReference type="EnsemblProtists" id="EOD19321">
    <property type="protein sequence ID" value="EOD19321"/>
    <property type="gene ID" value="EMIHUDRAFT_45569"/>
</dbReference>
<proteinExistence type="inferred from homology"/>
<dbReference type="EnsemblProtists" id="EOD27177">
    <property type="protein sequence ID" value="EOD27177"/>
    <property type="gene ID" value="EMIHUDRAFT_45571"/>
</dbReference>
<dbReference type="KEGG" id="ehx:EMIHUDRAFT_45571"/>
<keyword evidence="11" id="KW-1185">Reference proteome</keyword>
<dbReference type="AlphaFoldDB" id="A0A0D3JUJ2"/>
<comment type="similarity">
    <text evidence="9">Belongs to the methyltransferase superfamily. METTL18 family.</text>
</comment>
<dbReference type="PANTHER" id="PTHR14614:SF39">
    <property type="entry name" value="HISTIDINE PROTEIN METHYLTRANSFERASE 1 HOMOLOG"/>
    <property type="match status" value="1"/>
</dbReference>
<evidence type="ECO:0000256" key="2">
    <source>
        <dbReference type="ARBA" id="ARBA00004496"/>
    </source>
</evidence>
<dbReference type="InterPro" id="IPR029063">
    <property type="entry name" value="SAM-dependent_MTases_sf"/>
</dbReference>
<dbReference type="RefSeq" id="XP_005771750.1">
    <property type="nucleotide sequence ID" value="XM_005771693.1"/>
</dbReference>
<dbReference type="GO" id="GO:0005634">
    <property type="term" value="C:nucleus"/>
    <property type="evidence" value="ECO:0007669"/>
    <property type="project" value="UniProtKB-SubCell"/>
</dbReference>
<keyword evidence="6" id="KW-0808">Transferase</keyword>
<keyword evidence="4" id="KW-0963">Cytoplasm</keyword>
<evidence type="ECO:0000256" key="7">
    <source>
        <dbReference type="ARBA" id="ARBA00022691"/>
    </source>
</evidence>
<reference evidence="11" key="1">
    <citation type="journal article" date="2013" name="Nature">
        <title>Pan genome of the phytoplankton Emiliania underpins its global distribution.</title>
        <authorList>
            <person name="Read B.A."/>
            <person name="Kegel J."/>
            <person name="Klute M.J."/>
            <person name="Kuo A."/>
            <person name="Lefebvre S.C."/>
            <person name="Maumus F."/>
            <person name="Mayer C."/>
            <person name="Miller J."/>
            <person name="Monier A."/>
            <person name="Salamov A."/>
            <person name="Young J."/>
            <person name="Aguilar M."/>
            <person name="Claverie J.M."/>
            <person name="Frickenhaus S."/>
            <person name="Gonzalez K."/>
            <person name="Herman E.K."/>
            <person name="Lin Y.C."/>
            <person name="Napier J."/>
            <person name="Ogata H."/>
            <person name="Sarno A.F."/>
            <person name="Shmutz J."/>
            <person name="Schroeder D."/>
            <person name="de Vargas C."/>
            <person name="Verret F."/>
            <person name="von Dassow P."/>
            <person name="Valentin K."/>
            <person name="Van de Peer Y."/>
            <person name="Wheeler G."/>
            <person name="Dacks J.B."/>
            <person name="Delwiche C.F."/>
            <person name="Dyhrman S.T."/>
            <person name="Glockner G."/>
            <person name="John U."/>
            <person name="Richards T."/>
            <person name="Worden A.Z."/>
            <person name="Zhang X."/>
            <person name="Grigoriev I.V."/>
            <person name="Allen A.E."/>
            <person name="Bidle K."/>
            <person name="Borodovsky M."/>
            <person name="Bowler C."/>
            <person name="Brownlee C."/>
            <person name="Cock J.M."/>
            <person name="Elias M."/>
            <person name="Gladyshev V.N."/>
            <person name="Groth M."/>
            <person name="Guda C."/>
            <person name="Hadaegh A."/>
            <person name="Iglesias-Rodriguez M.D."/>
            <person name="Jenkins J."/>
            <person name="Jones B.M."/>
            <person name="Lawson T."/>
            <person name="Leese F."/>
            <person name="Lindquist E."/>
            <person name="Lobanov A."/>
            <person name="Lomsadze A."/>
            <person name="Malik S.B."/>
            <person name="Marsh M.E."/>
            <person name="Mackinder L."/>
            <person name="Mock T."/>
            <person name="Mueller-Roeber B."/>
            <person name="Pagarete A."/>
            <person name="Parker M."/>
            <person name="Probert I."/>
            <person name="Quesneville H."/>
            <person name="Raines C."/>
            <person name="Rensing S.A."/>
            <person name="Riano-Pachon D.M."/>
            <person name="Richier S."/>
            <person name="Rokitta S."/>
            <person name="Shiraiwa Y."/>
            <person name="Soanes D.M."/>
            <person name="van der Giezen M."/>
            <person name="Wahlund T.M."/>
            <person name="Williams B."/>
            <person name="Wilson W."/>
            <person name="Wolfe G."/>
            <person name="Wurch L.L."/>
        </authorList>
    </citation>
    <scope>NUCLEOTIDE SEQUENCE</scope>
</reference>
<dbReference type="GO" id="GO:0005737">
    <property type="term" value="C:cytoplasm"/>
    <property type="evidence" value="ECO:0007669"/>
    <property type="project" value="UniProtKB-SubCell"/>
</dbReference>
<evidence type="ECO:0000256" key="8">
    <source>
        <dbReference type="ARBA" id="ARBA00023242"/>
    </source>
</evidence>
<keyword evidence="5" id="KW-0489">Methyltransferase</keyword>
<dbReference type="PaxDb" id="2903-EOD19321"/>
<dbReference type="KEGG" id="ehx:EMIHUDRAFT_45569"/>
<accession>A0A0D3JUJ2</accession>
<dbReference type="PANTHER" id="PTHR14614">
    <property type="entry name" value="HEPATOCELLULAR CARCINOMA-ASSOCIATED ANTIGEN"/>
    <property type="match status" value="1"/>
</dbReference>
<dbReference type="Proteomes" id="UP000013827">
    <property type="component" value="Unassembled WGS sequence"/>
</dbReference>
<dbReference type="EC" id="2.1.1.85" evidence="3"/>
<dbReference type="eggNOG" id="KOG2920">
    <property type="taxonomic scope" value="Eukaryota"/>
</dbReference>